<protein>
    <submittedName>
        <fullName evidence="1">Uncharacterized protein</fullName>
    </submittedName>
</protein>
<sequence>MGEGIYFVLRKDFCVRWVPFPGEGEGLVDNRFGVK</sequence>
<gene>
    <name evidence="1" type="ORF">LCGC14_0739630</name>
</gene>
<dbReference type="AlphaFoldDB" id="A0A0F9SS64"/>
<reference evidence="1" key="1">
    <citation type="journal article" date="2015" name="Nature">
        <title>Complex archaea that bridge the gap between prokaryotes and eukaryotes.</title>
        <authorList>
            <person name="Spang A."/>
            <person name="Saw J.H."/>
            <person name="Jorgensen S.L."/>
            <person name="Zaremba-Niedzwiedzka K."/>
            <person name="Martijn J."/>
            <person name="Lind A.E."/>
            <person name="van Eijk R."/>
            <person name="Schleper C."/>
            <person name="Guy L."/>
            <person name="Ettema T.J."/>
        </authorList>
    </citation>
    <scope>NUCLEOTIDE SEQUENCE</scope>
</reference>
<accession>A0A0F9SS64</accession>
<evidence type="ECO:0000313" key="1">
    <source>
        <dbReference type="EMBL" id="KKN39851.1"/>
    </source>
</evidence>
<dbReference type="EMBL" id="LAZR01001741">
    <property type="protein sequence ID" value="KKN39851.1"/>
    <property type="molecule type" value="Genomic_DNA"/>
</dbReference>
<proteinExistence type="predicted"/>
<comment type="caution">
    <text evidence="1">The sequence shown here is derived from an EMBL/GenBank/DDBJ whole genome shotgun (WGS) entry which is preliminary data.</text>
</comment>
<name>A0A0F9SS64_9ZZZZ</name>
<organism evidence="1">
    <name type="scientific">marine sediment metagenome</name>
    <dbReference type="NCBI Taxonomy" id="412755"/>
    <lineage>
        <taxon>unclassified sequences</taxon>
        <taxon>metagenomes</taxon>
        <taxon>ecological metagenomes</taxon>
    </lineage>
</organism>
<feature type="non-terminal residue" evidence="1">
    <location>
        <position position="35"/>
    </location>
</feature>